<keyword evidence="2" id="KW-1185">Reference proteome</keyword>
<accession>A0AAV1HGV6</accession>
<reference evidence="1" key="1">
    <citation type="submission" date="2023-08" db="EMBL/GenBank/DDBJ databases">
        <authorList>
            <person name="Alioto T."/>
            <person name="Alioto T."/>
            <person name="Gomez Garrido J."/>
        </authorList>
    </citation>
    <scope>NUCLEOTIDE SEQUENCE</scope>
</reference>
<name>A0AAV1HGV6_XYRNO</name>
<dbReference type="AlphaFoldDB" id="A0AAV1HGV6"/>
<dbReference type="EMBL" id="OY660885">
    <property type="protein sequence ID" value="CAJ1084820.1"/>
    <property type="molecule type" value="Genomic_DNA"/>
</dbReference>
<sequence>MNCSAKTATVEGLPDQTMLAVGLKVPSFALSFALFYIRGLDPHHHLCCGHIEITAGGLTGRALYRHGFTSRGSAELLKVGLSEWCEQRRAWAEQSCVKLTRFTACETGNEWNMISKYS</sequence>
<evidence type="ECO:0000313" key="1">
    <source>
        <dbReference type="EMBL" id="CAJ1084820.1"/>
    </source>
</evidence>
<evidence type="ECO:0000313" key="2">
    <source>
        <dbReference type="Proteomes" id="UP001178508"/>
    </source>
</evidence>
<organism evidence="1 2">
    <name type="scientific">Xyrichtys novacula</name>
    <name type="common">Pearly razorfish</name>
    <name type="synonym">Hemipteronotus novacula</name>
    <dbReference type="NCBI Taxonomy" id="13765"/>
    <lineage>
        <taxon>Eukaryota</taxon>
        <taxon>Metazoa</taxon>
        <taxon>Chordata</taxon>
        <taxon>Craniata</taxon>
        <taxon>Vertebrata</taxon>
        <taxon>Euteleostomi</taxon>
        <taxon>Actinopterygii</taxon>
        <taxon>Neopterygii</taxon>
        <taxon>Teleostei</taxon>
        <taxon>Neoteleostei</taxon>
        <taxon>Acanthomorphata</taxon>
        <taxon>Eupercaria</taxon>
        <taxon>Labriformes</taxon>
        <taxon>Labridae</taxon>
        <taxon>Xyrichtys</taxon>
    </lineage>
</organism>
<proteinExistence type="predicted"/>
<protein>
    <submittedName>
        <fullName evidence="1">Uncharacterized protein</fullName>
    </submittedName>
</protein>
<dbReference type="Proteomes" id="UP001178508">
    <property type="component" value="Chromosome 22"/>
</dbReference>
<gene>
    <name evidence="1" type="ORF">XNOV1_A025732</name>
</gene>